<evidence type="ECO:0000256" key="6">
    <source>
        <dbReference type="ARBA" id="ARBA00022605"/>
    </source>
</evidence>
<keyword evidence="10 12" id="KW-0100">Branched-chain amino acid biosynthesis</keyword>
<comment type="pathway">
    <text evidence="3 12">Amino-acid biosynthesis; L-isoleucine biosynthesis; 2-oxobutanoate from L-threonine: step 1/1.</text>
</comment>
<dbReference type="EC" id="4.3.1.19" evidence="12"/>
<dbReference type="InterPro" id="IPR000634">
    <property type="entry name" value="Ser/Thr_deHydtase_PyrdxlP-BS"/>
</dbReference>
<keyword evidence="15" id="KW-1185">Reference proteome</keyword>
<evidence type="ECO:0000256" key="9">
    <source>
        <dbReference type="ARBA" id="ARBA00023239"/>
    </source>
</evidence>
<evidence type="ECO:0000256" key="12">
    <source>
        <dbReference type="RuleBase" id="RU362012"/>
    </source>
</evidence>
<dbReference type="PROSITE" id="PS00165">
    <property type="entry name" value="DEHYDRATASE_SER_THR"/>
    <property type="match status" value="1"/>
</dbReference>
<keyword evidence="6 12" id="KW-0028">Amino-acid biosynthesis</keyword>
<dbReference type="RefSeq" id="WP_200245888.1">
    <property type="nucleotide sequence ID" value="NZ_JAENHK010000010.1"/>
</dbReference>
<evidence type="ECO:0000256" key="10">
    <source>
        <dbReference type="ARBA" id="ARBA00023304"/>
    </source>
</evidence>
<dbReference type="InterPro" id="IPR001721">
    <property type="entry name" value="TD_ACT-like"/>
</dbReference>
<evidence type="ECO:0000256" key="3">
    <source>
        <dbReference type="ARBA" id="ARBA00004810"/>
    </source>
</evidence>
<reference evidence="15" key="1">
    <citation type="submission" date="2021-01" db="EMBL/GenBank/DDBJ databases">
        <title>Genome public.</title>
        <authorList>
            <person name="Liu C."/>
            <person name="Sun Q."/>
        </authorList>
    </citation>
    <scope>NUCLEOTIDE SEQUENCE [LARGE SCALE GENOMIC DNA]</scope>
    <source>
        <strain evidence="15">YIM B02567</strain>
    </source>
</reference>
<dbReference type="Gene3D" id="3.40.50.1100">
    <property type="match status" value="2"/>
</dbReference>
<keyword evidence="8 12" id="KW-0663">Pyridoxal phosphate</keyword>
<dbReference type="CDD" id="cd01562">
    <property type="entry name" value="Thr-dehyd"/>
    <property type="match status" value="1"/>
</dbReference>
<dbReference type="InterPro" id="IPR011820">
    <property type="entry name" value="IlvA"/>
</dbReference>
<sequence length="421" mass="46650">MKSRTVNFPSLQAIKEARKTLESVINTTPLQKSFRLSKQMDADIFLKREDMQPVRSYKIRGAYNKMYSLYKDQKVENGVVCASAGNHAQGVAFACRKLKIAGTIFMPVTTPKQKLEQVAMFGEKYVEIKLIGDTFDDSKNAAITFSENSGAAFIHPFDDVEIIEGQATVAMEILEQTDSPIDFVFVPLGGGGLAAGIVTVFSILSPRTKIIIVEPKGAASMKASVEAGINTELPHIDKFVDGAAVQKVGDLTFEICKDYIHDCIAVDEGKVCETLLELYNKDAMVLEPAGALTIAALDLYKDQIQGKNVVCIASGSNNDITRTEEIKERAMLYKGLKHYFIVKFPQRPGALKEFVLNVLGKSDDITFFEYTKRNSRETASAIVGIEVPSFLDFEELLHRMKQAGYFESYLNDSPNMMNILI</sequence>
<accession>A0ABS1FVE2</accession>
<evidence type="ECO:0000313" key="14">
    <source>
        <dbReference type="EMBL" id="MBK1896401.1"/>
    </source>
</evidence>
<dbReference type="GO" id="GO:0004794">
    <property type="term" value="F:threonine deaminase activity"/>
    <property type="evidence" value="ECO:0007669"/>
    <property type="project" value="UniProtKB-EC"/>
</dbReference>
<comment type="caution">
    <text evidence="14">The sequence shown here is derived from an EMBL/GenBank/DDBJ whole genome shotgun (WGS) entry which is preliminary data.</text>
</comment>
<dbReference type="Proteomes" id="UP000628669">
    <property type="component" value="Unassembled WGS sequence"/>
</dbReference>
<evidence type="ECO:0000256" key="1">
    <source>
        <dbReference type="ARBA" id="ARBA00001274"/>
    </source>
</evidence>
<gene>
    <name evidence="12 14" type="primary">ilvA</name>
    <name evidence="14" type="ORF">JHL15_11595</name>
</gene>
<evidence type="ECO:0000256" key="11">
    <source>
        <dbReference type="ARBA" id="ARBA00025527"/>
    </source>
</evidence>
<evidence type="ECO:0000259" key="13">
    <source>
        <dbReference type="PROSITE" id="PS51672"/>
    </source>
</evidence>
<dbReference type="NCBIfam" id="TIGR02079">
    <property type="entry name" value="THD1"/>
    <property type="match status" value="1"/>
</dbReference>
<evidence type="ECO:0000313" key="15">
    <source>
        <dbReference type="Proteomes" id="UP000628669"/>
    </source>
</evidence>
<evidence type="ECO:0000256" key="7">
    <source>
        <dbReference type="ARBA" id="ARBA00022624"/>
    </source>
</evidence>
<dbReference type="SUPFAM" id="SSF53686">
    <property type="entry name" value="Tryptophan synthase beta subunit-like PLP-dependent enzymes"/>
    <property type="match status" value="1"/>
</dbReference>
<feature type="domain" description="ACT-like" evidence="13">
    <location>
        <begin position="338"/>
        <end position="412"/>
    </location>
</feature>
<comment type="catalytic activity">
    <reaction evidence="1 12">
        <text>L-threonine = 2-oxobutanoate + NH4(+)</text>
        <dbReference type="Rhea" id="RHEA:22108"/>
        <dbReference type="ChEBI" id="CHEBI:16763"/>
        <dbReference type="ChEBI" id="CHEBI:28938"/>
        <dbReference type="ChEBI" id="CHEBI:57926"/>
        <dbReference type="EC" id="4.3.1.19"/>
    </reaction>
</comment>
<dbReference type="InterPro" id="IPR050147">
    <property type="entry name" value="Ser/Thr_Dehydratase"/>
</dbReference>
<keyword evidence="7 12" id="KW-0412">Isoleucine biosynthesis</keyword>
<proteinExistence type="inferred from homology"/>
<protein>
    <recommendedName>
        <fullName evidence="12">L-threonine dehydratase</fullName>
        <ecNumber evidence="12">4.3.1.19</ecNumber>
    </recommendedName>
    <alternativeName>
        <fullName evidence="12">Threonine deaminase</fullName>
    </alternativeName>
</protein>
<organism evidence="14 15">
    <name type="scientific">Chryseobacterium paridis</name>
    <dbReference type="NCBI Taxonomy" id="2800328"/>
    <lineage>
        <taxon>Bacteria</taxon>
        <taxon>Pseudomonadati</taxon>
        <taxon>Bacteroidota</taxon>
        <taxon>Flavobacteriia</taxon>
        <taxon>Flavobacteriales</taxon>
        <taxon>Weeksellaceae</taxon>
        <taxon>Chryseobacterium group</taxon>
        <taxon>Chryseobacterium</taxon>
    </lineage>
</organism>
<name>A0ABS1FVE2_9FLAO</name>
<comment type="function">
    <text evidence="11 12">Catalyzes the anaerobic formation of alpha-ketobutyrate and ammonia from threonine in a two-step reaction. The first step involved a dehydration of threonine and a production of enamine intermediates (aminocrotonate), which tautomerizes to its imine form (iminobutyrate). Both intermediates are unstable and short-lived. The second step is the nonenzymatic hydrolysis of the enamine/imine intermediates to form 2-ketobutyrate and free ammonia. In the low water environment of the cell, the second step is accelerated by RidA.</text>
</comment>
<dbReference type="Pfam" id="PF00585">
    <property type="entry name" value="Thr_dehydrat_C"/>
    <property type="match status" value="1"/>
</dbReference>
<dbReference type="NCBIfam" id="NF006390">
    <property type="entry name" value="PRK08639.1"/>
    <property type="match status" value="1"/>
</dbReference>
<evidence type="ECO:0000256" key="8">
    <source>
        <dbReference type="ARBA" id="ARBA00022898"/>
    </source>
</evidence>
<dbReference type="EMBL" id="JAENHK010000010">
    <property type="protein sequence ID" value="MBK1896401.1"/>
    <property type="molecule type" value="Genomic_DNA"/>
</dbReference>
<evidence type="ECO:0000256" key="5">
    <source>
        <dbReference type="ARBA" id="ARBA00011881"/>
    </source>
</evidence>
<comment type="similarity">
    <text evidence="4 12">Belongs to the serine/threonine dehydratase family.</text>
</comment>
<dbReference type="PANTHER" id="PTHR48078:SF11">
    <property type="entry name" value="THREONINE DEHYDRATASE, MITOCHONDRIAL"/>
    <property type="match status" value="1"/>
</dbReference>
<dbReference type="Pfam" id="PF00291">
    <property type="entry name" value="PALP"/>
    <property type="match status" value="1"/>
</dbReference>
<evidence type="ECO:0000256" key="4">
    <source>
        <dbReference type="ARBA" id="ARBA00010869"/>
    </source>
</evidence>
<dbReference type="InterPro" id="IPR036052">
    <property type="entry name" value="TrpB-like_PALP_sf"/>
</dbReference>
<dbReference type="SUPFAM" id="SSF55021">
    <property type="entry name" value="ACT-like"/>
    <property type="match status" value="1"/>
</dbReference>
<comment type="cofactor">
    <cofactor evidence="2 12">
        <name>pyridoxal 5'-phosphate</name>
        <dbReference type="ChEBI" id="CHEBI:597326"/>
    </cofactor>
</comment>
<dbReference type="PANTHER" id="PTHR48078">
    <property type="entry name" value="THREONINE DEHYDRATASE, MITOCHONDRIAL-RELATED"/>
    <property type="match status" value="1"/>
</dbReference>
<dbReference type="InterPro" id="IPR045865">
    <property type="entry name" value="ACT-like_dom_sf"/>
</dbReference>
<evidence type="ECO:0000256" key="2">
    <source>
        <dbReference type="ARBA" id="ARBA00001933"/>
    </source>
</evidence>
<dbReference type="PROSITE" id="PS51672">
    <property type="entry name" value="ACT_LIKE"/>
    <property type="match status" value="1"/>
</dbReference>
<keyword evidence="9 12" id="KW-0456">Lyase</keyword>
<dbReference type="InterPro" id="IPR001926">
    <property type="entry name" value="TrpB-like_PALP"/>
</dbReference>
<comment type="subunit">
    <text evidence="5 12">Homotetramer.</text>
</comment>